<dbReference type="Pfam" id="PF00300">
    <property type="entry name" value="His_Phos_1"/>
    <property type="match status" value="1"/>
</dbReference>
<dbReference type="InterPro" id="IPR050275">
    <property type="entry name" value="PGM_Phosphatase"/>
</dbReference>
<dbReference type="SMART" id="SM00855">
    <property type="entry name" value="PGAM"/>
    <property type="match status" value="1"/>
</dbReference>
<protein>
    <submittedName>
        <fullName evidence="3">Probable phosphoglycerate mutase</fullName>
    </submittedName>
</protein>
<sequence>MLVTTLYHIRHGQTDWNAEGRLQGQRDIPLNDFGRTQAARNGQALAEHFATAGLDPAAFVWIASPLGRSRETMEIVRRGLGLDPLDYAVDDRLREVTFGQWEGHTLDEIKVRDPAGHAARKADKWGFVPPEGESYAMLSDRIRGWLAGIDRDAVVVAHGGVQRVLEGLLFPMPSADIPVRPVPQDRIFRFQAGEAVWI</sequence>
<feature type="active site" description="Tele-phosphohistidine intermediate" evidence="1">
    <location>
        <position position="11"/>
    </location>
</feature>
<dbReference type="Proteomes" id="UP000186406">
    <property type="component" value="Unassembled WGS sequence"/>
</dbReference>
<gene>
    <name evidence="3" type="ORF">SAMN02745172_04275</name>
</gene>
<evidence type="ECO:0000256" key="2">
    <source>
        <dbReference type="PIRSR" id="PIRSR613078-2"/>
    </source>
</evidence>
<keyword evidence="4" id="KW-1185">Reference proteome</keyword>
<proteinExistence type="predicted"/>
<dbReference type="SUPFAM" id="SSF53254">
    <property type="entry name" value="Phosphoglycerate mutase-like"/>
    <property type="match status" value="1"/>
</dbReference>
<dbReference type="PANTHER" id="PTHR48100">
    <property type="entry name" value="BROAD-SPECIFICITY PHOSPHATASE YOR283W-RELATED"/>
    <property type="match status" value="1"/>
</dbReference>
<dbReference type="InterPro" id="IPR013078">
    <property type="entry name" value="His_Pase_superF_clade-1"/>
</dbReference>
<dbReference type="AlphaFoldDB" id="A0A1M7ZRR2"/>
<evidence type="ECO:0000313" key="4">
    <source>
        <dbReference type="Proteomes" id="UP000186406"/>
    </source>
</evidence>
<dbReference type="CDD" id="cd07067">
    <property type="entry name" value="HP_PGM_like"/>
    <property type="match status" value="1"/>
</dbReference>
<dbReference type="OrthoDB" id="9781415at2"/>
<reference evidence="3 4" key="1">
    <citation type="submission" date="2016-12" db="EMBL/GenBank/DDBJ databases">
        <authorList>
            <person name="Song W.-J."/>
            <person name="Kurnit D.M."/>
        </authorList>
    </citation>
    <scope>NUCLEOTIDE SEQUENCE [LARGE SCALE GENOMIC DNA]</scope>
    <source>
        <strain evidence="3 4">DSM 19599</strain>
    </source>
</reference>
<evidence type="ECO:0000313" key="3">
    <source>
        <dbReference type="EMBL" id="SHO67594.1"/>
    </source>
</evidence>
<dbReference type="Gene3D" id="3.40.50.1240">
    <property type="entry name" value="Phosphoglycerate mutase-like"/>
    <property type="match status" value="1"/>
</dbReference>
<dbReference type="PANTHER" id="PTHR48100:SF59">
    <property type="entry name" value="ADENOSYLCOBALAMIN_ALPHA-RIBAZOLE PHOSPHATASE"/>
    <property type="match status" value="1"/>
</dbReference>
<dbReference type="RefSeq" id="WP_073632574.1">
    <property type="nucleotide sequence ID" value="NZ_FRXO01000016.1"/>
</dbReference>
<name>A0A1M7ZRR2_9HYPH</name>
<feature type="binding site" evidence="2">
    <location>
        <begin position="10"/>
        <end position="17"/>
    </location>
    <ligand>
        <name>substrate</name>
    </ligand>
</feature>
<dbReference type="EMBL" id="FRXO01000016">
    <property type="protein sequence ID" value="SHO67594.1"/>
    <property type="molecule type" value="Genomic_DNA"/>
</dbReference>
<dbReference type="STRING" id="1123029.SAMN02745172_04275"/>
<feature type="active site" description="Proton donor/acceptor" evidence="1">
    <location>
        <position position="95"/>
    </location>
</feature>
<organism evidence="3 4">
    <name type="scientific">Pseudoxanthobacter soli DSM 19599</name>
    <dbReference type="NCBI Taxonomy" id="1123029"/>
    <lineage>
        <taxon>Bacteria</taxon>
        <taxon>Pseudomonadati</taxon>
        <taxon>Pseudomonadota</taxon>
        <taxon>Alphaproteobacteria</taxon>
        <taxon>Hyphomicrobiales</taxon>
        <taxon>Segnochrobactraceae</taxon>
        <taxon>Pseudoxanthobacter</taxon>
    </lineage>
</organism>
<dbReference type="PIRSF" id="PIRSF000709">
    <property type="entry name" value="6PFK_2-Ptase"/>
    <property type="match status" value="1"/>
</dbReference>
<dbReference type="GO" id="GO:0016791">
    <property type="term" value="F:phosphatase activity"/>
    <property type="evidence" value="ECO:0007669"/>
    <property type="project" value="TreeGrafter"/>
</dbReference>
<evidence type="ECO:0000256" key="1">
    <source>
        <dbReference type="PIRSR" id="PIRSR613078-1"/>
    </source>
</evidence>
<dbReference type="GO" id="GO:0005737">
    <property type="term" value="C:cytoplasm"/>
    <property type="evidence" value="ECO:0007669"/>
    <property type="project" value="TreeGrafter"/>
</dbReference>
<feature type="binding site" evidence="2">
    <location>
        <position position="68"/>
    </location>
    <ligand>
        <name>substrate</name>
    </ligand>
</feature>
<accession>A0A1M7ZRR2</accession>
<dbReference type="InterPro" id="IPR029033">
    <property type="entry name" value="His_PPase_superfam"/>
</dbReference>